<dbReference type="InterPro" id="IPR009030">
    <property type="entry name" value="Growth_fac_rcpt_cys_sf"/>
</dbReference>
<dbReference type="InterPro" id="IPR048287">
    <property type="entry name" value="TSPN-like_N"/>
</dbReference>
<dbReference type="SUPFAM" id="SSF57184">
    <property type="entry name" value="Growth factor receptor domain"/>
    <property type="match status" value="1"/>
</dbReference>
<dbReference type="Gene3D" id="2.60.120.200">
    <property type="match status" value="1"/>
</dbReference>
<keyword evidence="4" id="KW-0677">Repeat</keyword>
<dbReference type="InterPro" id="IPR049883">
    <property type="entry name" value="NOTCH1_EGF-like"/>
</dbReference>
<dbReference type="SUPFAM" id="SSF103647">
    <property type="entry name" value="TSP type-3 repeat"/>
    <property type="match status" value="1"/>
</dbReference>
<proteinExistence type="inferred from homology"/>
<keyword evidence="11" id="KW-1185">Reference proteome</keyword>
<dbReference type="FunFam" id="2.10.25.10:FF:000027">
    <property type="entry name" value="Thrombospondin 3"/>
    <property type="match status" value="1"/>
</dbReference>
<feature type="region of interest" description="Disordered" evidence="9">
    <location>
        <begin position="550"/>
        <end position="631"/>
    </location>
</feature>
<comment type="caution">
    <text evidence="10">The sequence shown here is derived from an EMBL/GenBank/DDBJ whole genome shotgun (WGS) entry which is preliminary data.</text>
</comment>
<dbReference type="InterPro" id="IPR024731">
    <property type="entry name" value="NELL2-like_EGF"/>
</dbReference>
<protein>
    <submittedName>
        <fullName evidence="10">Cartilage oligomeric matrix -like isoform X1</fullName>
    </submittedName>
</protein>
<evidence type="ECO:0000313" key="10">
    <source>
        <dbReference type="EMBL" id="CAB3985901.1"/>
    </source>
</evidence>
<comment type="similarity">
    <text evidence="1">Belongs to the thrombospondin family.</text>
</comment>
<dbReference type="EMBL" id="CACRXK020000936">
    <property type="protein sequence ID" value="CAB3985901.1"/>
    <property type="molecule type" value="Genomic_DNA"/>
</dbReference>
<keyword evidence="2 7" id="KW-0245">EGF-like domain</keyword>
<evidence type="ECO:0000256" key="5">
    <source>
        <dbReference type="ARBA" id="ARBA00022837"/>
    </source>
</evidence>
<feature type="compositionally biased region" description="Acidic residues" evidence="9">
    <location>
        <begin position="561"/>
        <end position="570"/>
    </location>
</feature>
<keyword evidence="5 8" id="KW-0106">Calcium</keyword>
<dbReference type="Proteomes" id="UP001152795">
    <property type="component" value="Unassembled WGS sequence"/>
</dbReference>
<evidence type="ECO:0000256" key="2">
    <source>
        <dbReference type="ARBA" id="ARBA00022536"/>
    </source>
</evidence>
<evidence type="ECO:0000256" key="1">
    <source>
        <dbReference type="ARBA" id="ARBA00009456"/>
    </source>
</evidence>
<dbReference type="SMART" id="SM00210">
    <property type="entry name" value="TSPN"/>
    <property type="match status" value="1"/>
</dbReference>
<sequence length="631" mass="69653">MYRDVSPDHVWPVGEFEDKVAGASDKMFLHISQTFFLAAIWFTCKAVEINLLDDFDINESIDNIAETEGLQYEGRAFIFGDVKQNLMKRGELASEIAKQSKIYRGFTVTANVKVDNNQECALMWIETIYTRPVLGIWVICRDDSCSLTMLYMIYGRSYEVSFDNIGPLYDGAWHKLAIHVTGVRKGLSAFASVYVDCALQGKKALLKNYNTLVPFVNKKPTSSQIWLAQRSRGGRGGFERPWRGSLQNLKFVFNRDIAKLTDQTVCSILRETRRKHYSPPVTNNDTTTDTDEEGNTVGDPLRGMAANVAQLEILLSSQVKETQYLRRMIENFHFADRRVTSCNLRPCYAGVSCTDTPDETPGYQCGKCPMGLEGDGMNCTDIDECKYKPCFSGVKCTNMAEAYKCGPCPIGYRGGVVMGVGYKHAMNKQVCTDIDECLNSNPCASFSKCMNTIGSYKCGACQEGYYGNPYVKCKGVRYCSGAAETNPCDKNAMCISKHHGRSFECSCKVGYVGDGLYCGKDSDLDGIPDYALSCTGPHCTKDNCRDFPNPDQTDLDKDGEGDVCDNDMDGDGIPNNRDNCPRTINADQKASDSDSLGDACDNCPTVANEDQMDSDGVGQGDACDADKDNDG</sequence>
<dbReference type="PANTHER" id="PTHR10199">
    <property type="entry name" value="THROMBOSPONDIN"/>
    <property type="match status" value="1"/>
</dbReference>
<reference evidence="10" key="1">
    <citation type="submission" date="2020-04" db="EMBL/GenBank/DDBJ databases">
        <authorList>
            <person name="Alioto T."/>
            <person name="Alioto T."/>
            <person name="Gomez Garrido J."/>
        </authorList>
    </citation>
    <scope>NUCLEOTIDE SEQUENCE</scope>
    <source>
        <strain evidence="10">A484AB</strain>
    </source>
</reference>
<dbReference type="InterPro" id="IPR017897">
    <property type="entry name" value="Thrombospondin_3_rpt"/>
</dbReference>
<dbReference type="InterPro" id="IPR013320">
    <property type="entry name" value="ConA-like_dom_sf"/>
</dbReference>
<dbReference type="PROSITE" id="PS50026">
    <property type="entry name" value="EGF_3"/>
    <property type="match status" value="2"/>
</dbReference>
<dbReference type="PROSITE" id="PS01186">
    <property type="entry name" value="EGF_2"/>
    <property type="match status" value="1"/>
</dbReference>
<comment type="caution">
    <text evidence="7">Lacks conserved residue(s) required for the propagation of feature annotation.</text>
</comment>
<dbReference type="PROSITE" id="PS51234">
    <property type="entry name" value="TSP3"/>
    <property type="match status" value="1"/>
</dbReference>
<dbReference type="Pfam" id="PF12947">
    <property type="entry name" value="EGF_3"/>
    <property type="match status" value="1"/>
</dbReference>
<dbReference type="Pfam" id="PF02412">
    <property type="entry name" value="TSP_3"/>
    <property type="match status" value="2"/>
</dbReference>
<dbReference type="InterPro" id="IPR003367">
    <property type="entry name" value="Thrombospondin_3-like_rpt"/>
</dbReference>
<dbReference type="SMART" id="SM00179">
    <property type="entry name" value="EGF_CA"/>
    <property type="match status" value="2"/>
</dbReference>
<dbReference type="InterPro" id="IPR001881">
    <property type="entry name" value="EGF-like_Ca-bd_dom"/>
</dbReference>
<feature type="disulfide bond" evidence="7">
    <location>
        <begin position="488"/>
        <end position="505"/>
    </location>
</feature>
<evidence type="ECO:0000256" key="8">
    <source>
        <dbReference type="PROSITE-ProRule" id="PRU00634"/>
    </source>
</evidence>
<dbReference type="OrthoDB" id="14563at2759"/>
<name>A0A7D9HLV0_PARCT</name>
<gene>
    <name evidence="10" type="ORF">PACLA_8A074753</name>
</gene>
<dbReference type="GO" id="GO:0007155">
    <property type="term" value="P:cell adhesion"/>
    <property type="evidence" value="ECO:0007669"/>
    <property type="project" value="InterPro"/>
</dbReference>
<dbReference type="GO" id="GO:0005509">
    <property type="term" value="F:calcium ion binding"/>
    <property type="evidence" value="ECO:0007669"/>
    <property type="project" value="UniProtKB-UniRule"/>
</dbReference>
<evidence type="ECO:0000256" key="3">
    <source>
        <dbReference type="ARBA" id="ARBA00022729"/>
    </source>
</evidence>
<evidence type="ECO:0000256" key="7">
    <source>
        <dbReference type="PROSITE-ProRule" id="PRU00076"/>
    </source>
</evidence>
<feature type="repeat" description="TSP type-3" evidence="8">
    <location>
        <begin position="553"/>
        <end position="588"/>
    </location>
</feature>
<evidence type="ECO:0000256" key="6">
    <source>
        <dbReference type="ARBA" id="ARBA00023157"/>
    </source>
</evidence>
<dbReference type="CDD" id="cd00054">
    <property type="entry name" value="EGF_CA"/>
    <property type="match status" value="1"/>
</dbReference>
<dbReference type="PANTHER" id="PTHR10199:SF100">
    <property type="entry name" value="THROMBOSPONDIN, ISOFORM A"/>
    <property type="match status" value="1"/>
</dbReference>
<dbReference type="InterPro" id="IPR000742">
    <property type="entry name" value="EGF"/>
</dbReference>
<organism evidence="10 11">
    <name type="scientific">Paramuricea clavata</name>
    <name type="common">Red gorgonian</name>
    <name type="synonym">Violescent sea-whip</name>
    <dbReference type="NCBI Taxonomy" id="317549"/>
    <lineage>
        <taxon>Eukaryota</taxon>
        <taxon>Metazoa</taxon>
        <taxon>Cnidaria</taxon>
        <taxon>Anthozoa</taxon>
        <taxon>Octocorallia</taxon>
        <taxon>Malacalcyonacea</taxon>
        <taxon>Plexauridae</taxon>
        <taxon>Paramuricea</taxon>
    </lineage>
</organism>
<dbReference type="InterPro" id="IPR028974">
    <property type="entry name" value="TSP_type-3_rpt"/>
</dbReference>
<dbReference type="Gene3D" id="2.10.25.10">
    <property type="entry name" value="Laminin"/>
    <property type="match status" value="4"/>
</dbReference>
<dbReference type="Pfam" id="PF07645">
    <property type="entry name" value="EGF_CA"/>
    <property type="match status" value="2"/>
</dbReference>
<evidence type="ECO:0000313" key="11">
    <source>
        <dbReference type="Proteomes" id="UP001152795"/>
    </source>
</evidence>
<dbReference type="InterPro" id="IPR018097">
    <property type="entry name" value="EGF_Ca-bd_CS"/>
</dbReference>
<evidence type="ECO:0000256" key="4">
    <source>
        <dbReference type="ARBA" id="ARBA00022737"/>
    </source>
</evidence>
<dbReference type="SUPFAM" id="SSF57196">
    <property type="entry name" value="EGF/Laminin"/>
    <property type="match status" value="1"/>
</dbReference>
<keyword evidence="3" id="KW-0732">Signal</keyword>
<evidence type="ECO:0000256" key="9">
    <source>
        <dbReference type="SAM" id="MobiDB-lite"/>
    </source>
</evidence>
<dbReference type="Gene3D" id="4.10.1080.10">
    <property type="entry name" value="TSP type-3 repeat"/>
    <property type="match status" value="1"/>
</dbReference>
<dbReference type="FunFam" id="2.10.25.10:FF:000025">
    <property type="entry name" value="Thrombospondin 3"/>
    <property type="match status" value="1"/>
</dbReference>
<dbReference type="SUPFAM" id="SSF49899">
    <property type="entry name" value="Concanavalin A-like lectins/glucanases"/>
    <property type="match status" value="1"/>
</dbReference>
<accession>A0A7D9HLV0</accession>
<dbReference type="AlphaFoldDB" id="A0A7D9HLV0"/>
<dbReference type="FunFam" id="2.10.25.10:FF:000038">
    <property type="entry name" value="Fibrillin 2"/>
    <property type="match status" value="1"/>
</dbReference>
<dbReference type="PROSITE" id="PS01187">
    <property type="entry name" value="EGF_CA"/>
    <property type="match status" value="1"/>
</dbReference>
<keyword evidence="6 7" id="KW-1015">Disulfide bond</keyword>
<dbReference type="SMART" id="SM00181">
    <property type="entry name" value="EGF"/>
    <property type="match status" value="4"/>
</dbReference>